<sequence>MKEERKPCLHTLITDNSEFWFSQRAGRITASNFYKICHMKETPNSKNTMKLLMNYCPLSEDNTPHQLSWGHEKEVVAIKEYIKKHKTKLKGIEVFQRVSISRSFLSIFGERILQPHVAAAHCLDEVAGKYYVKKETTWNYQRQGQLALARLEQCNLNIYNQKEF</sequence>
<dbReference type="InterPro" id="IPR011604">
    <property type="entry name" value="PDDEXK-like_dom_sf"/>
</dbReference>
<feature type="domain" description="YqaJ viral recombinase" evidence="1">
    <location>
        <begin position="20"/>
        <end position="96"/>
    </location>
</feature>
<evidence type="ECO:0000313" key="3">
    <source>
        <dbReference type="Proteomes" id="UP000275408"/>
    </source>
</evidence>
<organism evidence="2 3">
    <name type="scientific">Pocillopora damicornis</name>
    <name type="common">Cauliflower coral</name>
    <name type="synonym">Millepora damicornis</name>
    <dbReference type="NCBI Taxonomy" id="46731"/>
    <lineage>
        <taxon>Eukaryota</taxon>
        <taxon>Metazoa</taxon>
        <taxon>Cnidaria</taxon>
        <taxon>Anthozoa</taxon>
        <taxon>Hexacorallia</taxon>
        <taxon>Scleractinia</taxon>
        <taxon>Astrocoeniina</taxon>
        <taxon>Pocilloporidae</taxon>
        <taxon>Pocillopora</taxon>
    </lineage>
</organism>
<comment type="caution">
    <text evidence="2">The sequence shown here is derived from an EMBL/GenBank/DDBJ whole genome shotgun (WGS) entry which is preliminary data.</text>
</comment>
<keyword evidence="3" id="KW-1185">Reference proteome</keyword>
<accession>A0A3M6TXU4</accession>
<dbReference type="AlphaFoldDB" id="A0A3M6TXU4"/>
<protein>
    <recommendedName>
        <fullName evidence="1">YqaJ viral recombinase domain-containing protein</fullName>
    </recommendedName>
</protein>
<dbReference type="PANTHER" id="PTHR47526">
    <property type="entry name" value="ATP-DEPENDENT DNA HELICASE"/>
    <property type="match status" value="1"/>
</dbReference>
<gene>
    <name evidence="2" type="ORF">pdam_00020849</name>
</gene>
<reference evidence="2 3" key="1">
    <citation type="journal article" date="2018" name="Sci. Rep.">
        <title>Comparative analysis of the Pocillopora damicornis genome highlights role of immune system in coral evolution.</title>
        <authorList>
            <person name="Cunning R."/>
            <person name="Bay R.A."/>
            <person name="Gillette P."/>
            <person name="Baker A.C."/>
            <person name="Traylor-Knowles N."/>
        </authorList>
    </citation>
    <scope>NUCLEOTIDE SEQUENCE [LARGE SCALE GENOMIC DNA]</scope>
    <source>
        <strain evidence="2">RSMAS</strain>
        <tissue evidence="2">Whole animal</tissue>
    </source>
</reference>
<evidence type="ECO:0000313" key="2">
    <source>
        <dbReference type="EMBL" id="RMX46124.1"/>
    </source>
</evidence>
<name>A0A3M6TXU4_POCDA</name>
<dbReference type="Gene3D" id="3.90.320.10">
    <property type="match status" value="1"/>
</dbReference>
<proteinExistence type="predicted"/>
<dbReference type="Pfam" id="PF09588">
    <property type="entry name" value="YqaJ"/>
    <property type="match status" value="1"/>
</dbReference>
<evidence type="ECO:0000259" key="1">
    <source>
        <dbReference type="Pfam" id="PF09588"/>
    </source>
</evidence>
<dbReference type="Proteomes" id="UP000275408">
    <property type="component" value="Unassembled WGS sequence"/>
</dbReference>
<dbReference type="EMBL" id="RCHS01002724">
    <property type="protein sequence ID" value="RMX46124.1"/>
    <property type="molecule type" value="Genomic_DNA"/>
</dbReference>
<dbReference type="InterPro" id="IPR011335">
    <property type="entry name" value="Restrct_endonuc-II-like"/>
</dbReference>
<dbReference type="SUPFAM" id="SSF52980">
    <property type="entry name" value="Restriction endonuclease-like"/>
    <property type="match status" value="1"/>
</dbReference>
<dbReference type="InterPro" id="IPR019080">
    <property type="entry name" value="YqaJ_viral_recombinase"/>
</dbReference>
<dbReference type="GO" id="GO:0006281">
    <property type="term" value="P:DNA repair"/>
    <property type="evidence" value="ECO:0007669"/>
    <property type="project" value="UniProtKB-ARBA"/>
</dbReference>